<evidence type="ECO:0000313" key="2">
    <source>
        <dbReference type="Proteomes" id="UP001595190"/>
    </source>
</evidence>
<sequence length="94" mass="10642">MTDPLPLHFRTIGEVVQPVVEHATIVREIGYFLAAARVSLSDKPKCLELLTVQKGMVPLLAYSRREVDTCFEHALEFARSVRRRQRLEAGHASL</sequence>
<gene>
    <name evidence="1" type="ORF">ACETRX_04085</name>
</gene>
<organism evidence="1 2">
    <name type="scientific">Labrys neptuniae</name>
    <dbReference type="NCBI Taxonomy" id="376174"/>
    <lineage>
        <taxon>Bacteria</taxon>
        <taxon>Pseudomonadati</taxon>
        <taxon>Pseudomonadota</taxon>
        <taxon>Alphaproteobacteria</taxon>
        <taxon>Hyphomicrobiales</taxon>
        <taxon>Xanthobacteraceae</taxon>
        <taxon>Labrys</taxon>
    </lineage>
</organism>
<accession>A0ABV6Z9B1</accession>
<protein>
    <submittedName>
        <fullName evidence="1">Uncharacterized protein</fullName>
    </submittedName>
</protein>
<dbReference type="RefSeq" id="WP_394308734.1">
    <property type="nucleotide sequence ID" value="NZ_JBHGPK010000001.1"/>
</dbReference>
<reference evidence="1 2" key="1">
    <citation type="submission" date="2024-09" db="EMBL/GenBank/DDBJ databases">
        <title>Description of Labrys sedimenti sp. nov., isolated from a diclofenac-degrading enrichment culture, and genome-based reclassification of Labrys portucalensis as a later heterotypic synonym of Labrys neptuniae.</title>
        <authorList>
            <person name="Tancsics A."/>
            <person name="Csepanyi A."/>
        </authorList>
    </citation>
    <scope>NUCLEOTIDE SEQUENCE [LARGE SCALE GENOMIC DNA]</scope>
    <source>
        <strain evidence="1 2">LMG 23412</strain>
    </source>
</reference>
<name>A0ABV6Z9B1_9HYPH</name>
<dbReference type="Proteomes" id="UP001595190">
    <property type="component" value="Unassembled WGS sequence"/>
</dbReference>
<dbReference type="EMBL" id="JBHGPK010000001">
    <property type="protein sequence ID" value="MFC2248784.1"/>
    <property type="molecule type" value="Genomic_DNA"/>
</dbReference>
<evidence type="ECO:0000313" key="1">
    <source>
        <dbReference type="EMBL" id="MFC2248784.1"/>
    </source>
</evidence>
<comment type="caution">
    <text evidence="1">The sequence shown here is derived from an EMBL/GenBank/DDBJ whole genome shotgun (WGS) entry which is preliminary data.</text>
</comment>
<proteinExistence type="predicted"/>